<gene>
    <name evidence="1" type="ORF">MM415B03933_0004</name>
</gene>
<dbReference type="AlphaFoldDB" id="A0A6M3LKN5"/>
<protein>
    <recommendedName>
        <fullName evidence="2">Peptidase</fullName>
    </recommendedName>
</protein>
<accession>A0A6M3LKN5</accession>
<sequence>MLIKAGVDISRLKREIRRSLSVVENIYNKYNEELIVTSTYEGNHGAGSLHYANDAYDARKANLNRPLITNEIKKELGKHFDFVIECDHLHIEYDPK</sequence>
<organism evidence="1">
    <name type="scientific">viral metagenome</name>
    <dbReference type="NCBI Taxonomy" id="1070528"/>
    <lineage>
        <taxon>unclassified sequences</taxon>
        <taxon>metagenomes</taxon>
        <taxon>organismal metagenomes</taxon>
    </lineage>
</organism>
<evidence type="ECO:0000313" key="1">
    <source>
        <dbReference type="EMBL" id="QJA94202.1"/>
    </source>
</evidence>
<name>A0A6M3LKN5_9ZZZZ</name>
<dbReference type="EMBL" id="MT143212">
    <property type="protein sequence ID" value="QJA94202.1"/>
    <property type="molecule type" value="Genomic_DNA"/>
</dbReference>
<reference evidence="1" key="1">
    <citation type="submission" date="2020-03" db="EMBL/GenBank/DDBJ databases">
        <title>The deep terrestrial virosphere.</title>
        <authorList>
            <person name="Holmfeldt K."/>
            <person name="Nilsson E."/>
            <person name="Simone D."/>
            <person name="Lopez-Fernandez M."/>
            <person name="Wu X."/>
            <person name="de Brujin I."/>
            <person name="Lundin D."/>
            <person name="Andersson A."/>
            <person name="Bertilsson S."/>
            <person name="Dopson M."/>
        </authorList>
    </citation>
    <scope>NUCLEOTIDE SEQUENCE</scope>
    <source>
        <strain evidence="1">MM415B03933</strain>
    </source>
</reference>
<proteinExistence type="predicted"/>
<evidence type="ECO:0008006" key="2">
    <source>
        <dbReference type="Google" id="ProtNLM"/>
    </source>
</evidence>